<feature type="compositionally biased region" description="Low complexity" evidence="2">
    <location>
        <begin position="594"/>
        <end position="603"/>
    </location>
</feature>
<evidence type="ECO:0000313" key="4">
    <source>
        <dbReference type="Proteomes" id="UP000051952"/>
    </source>
</evidence>
<feature type="region of interest" description="Disordered" evidence="2">
    <location>
        <begin position="1"/>
        <end position="23"/>
    </location>
</feature>
<feature type="region of interest" description="Disordered" evidence="2">
    <location>
        <begin position="285"/>
        <end position="304"/>
    </location>
</feature>
<dbReference type="OMA" id="SARWMEE"/>
<protein>
    <submittedName>
        <fullName evidence="3">Uncharacterized protein</fullName>
    </submittedName>
</protein>
<organism evidence="3 4">
    <name type="scientific">Bodo saltans</name>
    <name type="common">Flagellated protozoan</name>
    <dbReference type="NCBI Taxonomy" id="75058"/>
    <lineage>
        <taxon>Eukaryota</taxon>
        <taxon>Discoba</taxon>
        <taxon>Euglenozoa</taxon>
        <taxon>Kinetoplastea</taxon>
        <taxon>Metakinetoplastina</taxon>
        <taxon>Eubodonida</taxon>
        <taxon>Bodonidae</taxon>
        <taxon>Bodo</taxon>
    </lineage>
</organism>
<feature type="coiled-coil region" evidence="1">
    <location>
        <begin position="370"/>
        <end position="425"/>
    </location>
</feature>
<feature type="compositionally biased region" description="Polar residues" evidence="2">
    <location>
        <begin position="604"/>
        <end position="614"/>
    </location>
</feature>
<dbReference type="AlphaFoldDB" id="A0A0S4JGW6"/>
<dbReference type="VEuPathDB" id="TriTrypDB:BSAL_28690"/>
<proteinExistence type="predicted"/>
<name>A0A0S4JGW6_BODSA</name>
<evidence type="ECO:0000313" key="3">
    <source>
        <dbReference type="EMBL" id="CUG90766.1"/>
    </source>
</evidence>
<evidence type="ECO:0000256" key="1">
    <source>
        <dbReference type="SAM" id="Coils"/>
    </source>
</evidence>
<keyword evidence="4" id="KW-1185">Reference proteome</keyword>
<keyword evidence="1" id="KW-0175">Coiled coil</keyword>
<feature type="compositionally biased region" description="Basic and acidic residues" evidence="2">
    <location>
        <begin position="552"/>
        <end position="568"/>
    </location>
</feature>
<feature type="coiled-coil region" evidence="1">
    <location>
        <begin position="42"/>
        <end position="101"/>
    </location>
</feature>
<reference evidence="4" key="1">
    <citation type="submission" date="2015-09" db="EMBL/GenBank/DDBJ databases">
        <authorList>
            <consortium name="Pathogen Informatics"/>
        </authorList>
    </citation>
    <scope>NUCLEOTIDE SEQUENCE [LARGE SCALE GENOMIC DNA]</scope>
    <source>
        <strain evidence="4">Lake Konstanz</strain>
    </source>
</reference>
<feature type="coiled-coil region" evidence="1">
    <location>
        <begin position="461"/>
        <end position="537"/>
    </location>
</feature>
<feature type="region of interest" description="Disordered" evidence="2">
    <location>
        <begin position="552"/>
        <end position="574"/>
    </location>
</feature>
<sequence>MAYVNRLTPSPSPAATSSLSTSLSRIAPFVDPTALEGGGKRLSELELENSRLSGKMAIVEREVLQKDQEIRRLVLEHRTSKNSLEKVIKDLVDKQKQMESDFQRKQRHQDEALQKMSSEHLSRAHAVSDVKQTMREVEQKLFEKDREIEHWRAAHGELEREEHHLQEQFDALHQQAQRLEADLAQSRQQEEETHEDLEVAMMKLQKADEHIHKLSSEAEHNTIELVRLRHLCEASEVDAQASREEQTEVTERLAHLTRSAAGEMDRLTLECDELLEYVKSSALTRSSRASSAKDTASSNTDSHRAQRLFLLSPEKAPNNGDIDGVHSPKGHTTTKKVQSISPQGTVTLMRRLVEALSLVREDLTVTHRAAVEFMRNAKDMERKVEILTEALQHERSTAIEAADRADALEETLKGELEKISVLESNLAQSARWMEEAATLGEESSTRTEKLIREQRESQTIVEQAREDLLRTEHSLRKKEDELRSSQHLTSLLEQQLAECKERLRLIEKRHSVGSREIEDLQQKVKDKENLVHQLESVISKIDGEKTFLTRQLADSEERTRSQAKHVDNVEGSNSDLRGKLFETQKRLDNVLRQVSVTSTTTSTPLRQRSATSGTSPHQRRPSPSSSRDDHHDAMLPPTGKRSYNTPAKRDVDISQDGGSSASALAGNDKVKSWEDRLNSLLNARSRV</sequence>
<accession>A0A0S4JGW6</accession>
<dbReference type="Proteomes" id="UP000051952">
    <property type="component" value="Unassembled WGS sequence"/>
</dbReference>
<dbReference type="EMBL" id="CYKH01001863">
    <property type="protein sequence ID" value="CUG90766.1"/>
    <property type="molecule type" value="Genomic_DNA"/>
</dbReference>
<feature type="coiled-coil region" evidence="1">
    <location>
        <begin position="155"/>
        <end position="207"/>
    </location>
</feature>
<feature type="compositionally biased region" description="Low complexity" evidence="2">
    <location>
        <begin position="7"/>
        <end position="23"/>
    </location>
</feature>
<feature type="region of interest" description="Disordered" evidence="2">
    <location>
        <begin position="593"/>
        <end position="671"/>
    </location>
</feature>
<gene>
    <name evidence="3" type="ORF">BSAL_28690</name>
</gene>
<evidence type="ECO:0000256" key="2">
    <source>
        <dbReference type="SAM" id="MobiDB-lite"/>
    </source>
</evidence>